<dbReference type="AlphaFoldDB" id="A0A9Q0S2K3"/>
<proteinExistence type="predicted"/>
<sequence>MGKQTYPTLNGCLGKVLCNDQLPHGIGSKRRPVKTNKMNRGIQGSRGRRRGTSQEASFGRQVAAIGRGRGRGSGASVTSVTQDVVARGRGRGREQIIAEDFLQATSANLPLVSCFSVAEYYKNLIIPESRQSS</sequence>
<name>A0A9Q0S2K3_9DIPT</name>
<protein>
    <submittedName>
        <fullName evidence="2">Uncharacterized protein</fullName>
    </submittedName>
</protein>
<gene>
    <name evidence="2" type="ORF">Bhyg_06165</name>
</gene>
<comment type="caution">
    <text evidence="2">The sequence shown here is derived from an EMBL/GenBank/DDBJ whole genome shotgun (WGS) entry which is preliminary data.</text>
</comment>
<feature type="region of interest" description="Disordered" evidence="1">
    <location>
        <begin position="24"/>
        <end position="59"/>
    </location>
</feature>
<evidence type="ECO:0000313" key="3">
    <source>
        <dbReference type="Proteomes" id="UP001151699"/>
    </source>
</evidence>
<evidence type="ECO:0000256" key="1">
    <source>
        <dbReference type="SAM" id="MobiDB-lite"/>
    </source>
</evidence>
<dbReference type="Proteomes" id="UP001151699">
    <property type="component" value="Chromosome B"/>
</dbReference>
<reference evidence="2" key="1">
    <citation type="submission" date="2022-07" db="EMBL/GenBank/DDBJ databases">
        <authorList>
            <person name="Trinca V."/>
            <person name="Uliana J.V.C."/>
            <person name="Torres T.T."/>
            <person name="Ward R.J."/>
            <person name="Monesi N."/>
        </authorList>
    </citation>
    <scope>NUCLEOTIDE SEQUENCE</scope>
    <source>
        <strain evidence="2">HSMRA1968</strain>
        <tissue evidence="2">Whole embryos</tissue>
    </source>
</reference>
<evidence type="ECO:0000313" key="2">
    <source>
        <dbReference type="EMBL" id="KAJ6641230.1"/>
    </source>
</evidence>
<organism evidence="2 3">
    <name type="scientific">Pseudolycoriella hygida</name>
    <dbReference type="NCBI Taxonomy" id="35572"/>
    <lineage>
        <taxon>Eukaryota</taxon>
        <taxon>Metazoa</taxon>
        <taxon>Ecdysozoa</taxon>
        <taxon>Arthropoda</taxon>
        <taxon>Hexapoda</taxon>
        <taxon>Insecta</taxon>
        <taxon>Pterygota</taxon>
        <taxon>Neoptera</taxon>
        <taxon>Endopterygota</taxon>
        <taxon>Diptera</taxon>
        <taxon>Nematocera</taxon>
        <taxon>Sciaroidea</taxon>
        <taxon>Sciaridae</taxon>
        <taxon>Pseudolycoriella</taxon>
    </lineage>
</organism>
<keyword evidence="3" id="KW-1185">Reference proteome</keyword>
<accession>A0A9Q0S2K3</accession>
<dbReference type="EMBL" id="WJQU01000002">
    <property type="protein sequence ID" value="KAJ6641230.1"/>
    <property type="molecule type" value="Genomic_DNA"/>
</dbReference>